<keyword evidence="5" id="KW-0677">Repeat</keyword>
<comment type="similarity">
    <text evidence="2 10">Belongs to the mitochondrial carrier (TC 2.A.29) family.</text>
</comment>
<dbReference type="OrthoDB" id="270584at2759"/>
<evidence type="ECO:0000256" key="8">
    <source>
        <dbReference type="ARBA" id="ARBA00023136"/>
    </source>
</evidence>
<protein>
    <submittedName>
        <fullName evidence="11">Graves disease carrier protein</fullName>
    </submittedName>
</protein>
<dbReference type="EMBL" id="NEDP02002059">
    <property type="protein sequence ID" value="OWF51841.1"/>
    <property type="molecule type" value="Genomic_DNA"/>
</dbReference>
<dbReference type="InterPro" id="IPR002067">
    <property type="entry name" value="MCP"/>
</dbReference>
<dbReference type="SUPFAM" id="SSF103506">
    <property type="entry name" value="Mitochondrial carrier"/>
    <property type="match status" value="1"/>
</dbReference>
<dbReference type="STRING" id="6573.A0A210QSY9"/>
<evidence type="ECO:0000256" key="2">
    <source>
        <dbReference type="ARBA" id="ARBA00006375"/>
    </source>
</evidence>
<keyword evidence="4 9" id="KW-0812">Transmembrane</keyword>
<organism evidence="11 12">
    <name type="scientific">Mizuhopecten yessoensis</name>
    <name type="common">Japanese scallop</name>
    <name type="synonym">Patinopecten yessoensis</name>
    <dbReference type="NCBI Taxonomy" id="6573"/>
    <lineage>
        <taxon>Eukaryota</taxon>
        <taxon>Metazoa</taxon>
        <taxon>Spiralia</taxon>
        <taxon>Lophotrochozoa</taxon>
        <taxon>Mollusca</taxon>
        <taxon>Bivalvia</taxon>
        <taxon>Autobranchia</taxon>
        <taxon>Pteriomorphia</taxon>
        <taxon>Pectinida</taxon>
        <taxon>Pectinoidea</taxon>
        <taxon>Pectinidae</taxon>
        <taxon>Mizuhopecten</taxon>
    </lineage>
</organism>
<evidence type="ECO:0000256" key="9">
    <source>
        <dbReference type="PROSITE-ProRule" id="PRU00282"/>
    </source>
</evidence>
<dbReference type="InterPro" id="IPR002167">
    <property type="entry name" value="GDC-like"/>
</dbReference>
<evidence type="ECO:0000313" key="11">
    <source>
        <dbReference type="EMBL" id="OWF51841.1"/>
    </source>
</evidence>
<dbReference type="InterPro" id="IPR018108">
    <property type="entry name" value="MCP_transmembrane"/>
</dbReference>
<evidence type="ECO:0000313" key="12">
    <source>
        <dbReference type="Proteomes" id="UP000242188"/>
    </source>
</evidence>
<evidence type="ECO:0000256" key="4">
    <source>
        <dbReference type="ARBA" id="ARBA00022692"/>
    </source>
</evidence>
<sequence>MPDAIQPQSFSHLAKKLLAGGAAGCCAKTAVAPLDRIKILLQGHNHHYKHLGVVSSLRQVKNKEGFFSLYKGNGVHMLRVFPYAAIQFTSFDIFYKGLRNLYGDDHIHLIRLTAGAVAGPTAVLFTYPLDFVRARLAFQVSGEHIYTGLVDALRSITSQEGGVRALYRGIVPSLLGMVPYAGTSFYSFETLKDLSLKNFPDYVARPSSTNPDKLVLIMPAKVVFGGIAGAMGQTLAYPLDVVRRRVQLARMLPDSDKYRRRWYQILIMIYKEDGVPRGLYRGMSINYLRGAPMYAVSFTMNEILKEMFGLDTSS</sequence>
<reference evidence="11 12" key="1">
    <citation type="journal article" date="2017" name="Nat. Ecol. Evol.">
        <title>Scallop genome provides insights into evolution of bilaterian karyotype and development.</title>
        <authorList>
            <person name="Wang S."/>
            <person name="Zhang J."/>
            <person name="Jiao W."/>
            <person name="Li J."/>
            <person name="Xun X."/>
            <person name="Sun Y."/>
            <person name="Guo X."/>
            <person name="Huan P."/>
            <person name="Dong B."/>
            <person name="Zhang L."/>
            <person name="Hu X."/>
            <person name="Sun X."/>
            <person name="Wang J."/>
            <person name="Zhao C."/>
            <person name="Wang Y."/>
            <person name="Wang D."/>
            <person name="Huang X."/>
            <person name="Wang R."/>
            <person name="Lv J."/>
            <person name="Li Y."/>
            <person name="Zhang Z."/>
            <person name="Liu B."/>
            <person name="Lu W."/>
            <person name="Hui Y."/>
            <person name="Liang J."/>
            <person name="Zhou Z."/>
            <person name="Hou R."/>
            <person name="Li X."/>
            <person name="Liu Y."/>
            <person name="Li H."/>
            <person name="Ning X."/>
            <person name="Lin Y."/>
            <person name="Zhao L."/>
            <person name="Xing Q."/>
            <person name="Dou J."/>
            <person name="Li Y."/>
            <person name="Mao J."/>
            <person name="Guo H."/>
            <person name="Dou H."/>
            <person name="Li T."/>
            <person name="Mu C."/>
            <person name="Jiang W."/>
            <person name="Fu Q."/>
            <person name="Fu X."/>
            <person name="Miao Y."/>
            <person name="Liu J."/>
            <person name="Yu Q."/>
            <person name="Li R."/>
            <person name="Liao H."/>
            <person name="Li X."/>
            <person name="Kong Y."/>
            <person name="Jiang Z."/>
            <person name="Chourrout D."/>
            <person name="Li R."/>
            <person name="Bao Z."/>
        </authorList>
    </citation>
    <scope>NUCLEOTIDE SEQUENCE [LARGE SCALE GENOMIC DNA]</scope>
    <source>
        <strain evidence="11 12">PY_sf001</strain>
    </source>
</reference>
<dbReference type="PANTHER" id="PTHR24089">
    <property type="entry name" value="SOLUTE CARRIER FAMILY 25"/>
    <property type="match status" value="1"/>
</dbReference>
<accession>A0A210QSY9</accession>
<feature type="repeat" description="Solcar" evidence="9">
    <location>
        <begin position="216"/>
        <end position="307"/>
    </location>
</feature>
<dbReference type="Pfam" id="PF00153">
    <property type="entry name" value="Mito_carr"/>
    <property type="match status" value="3"/>
</dbReference>
<proteinExistence type="inferred from homology"/>
<evidence type="ECO:0000256" key="3">
    <source>
        <dbReference type="ARBA" id="ARBA00022448"/>
    </source>
</evidence>
<keyword evidence="8 9" id="KW-0472">Membrane</keyword>
<evidence type="ECO:0000256" key="6">
    <source>
        <dbReference type="ARBA" id="ARBA00022792"/>
    </source>
</evidence>
<dbReference type="PRINTS" id="PR00928">
    <property type="entry name" value="GRAVESDC"/>
</dbReference>
<comment type="caution">
    <text evidence="11">The sequence shown here is derived from an EMBL/GenBank/DDBJ whole genome shotgun (WGS) entry which is preliminary data.</text>
</comment>
<keyword evidence="12" id="KW-1185">Reference proteome</keyword>
<gene>
    <name evidence="11" type="ORF">KP79_PYT05651</name>
</gene>
<evidence type="ECO:0000256" key="10">
    <source>
        <dbReference type="RuleBase" id="RU000488"/>
    </source>
</evidence>
<keyword evidence="3 10" id="KW-0813">Transport</keyword>
<evidence type="ECO:0000256" key="5">
    <source>
        <dbReference type="ARBA" id="ARBA00022737"/>
    </source>
</evidence>
<keyword evidence="6" id="KW-0999">Mitochondrion inner membrane</keyword>
<dbReference type="AlphaFoldDB" id="A0A210QSY9"/>
<evidence type="ECO:0000256" key="1">
    <source>
        <dbReference type="ARBA" id="ARBA00004448"/>
    </source>
</evidence>
<dbReference type="Proteomes" id="UP000242188">
    <property type="component" value="Unassembled WGS sequence"/>
</dbReference>
<dbReference type="PROSITE" id="PS50920">
    <property type="entry name" value="SOLCAR"/>
    <property type="match status" value="3"/>
</dbReference>
<dbReference type="GO" id="GO:0055085">
    <property type="term" value="P:transmembrane transport"/>
    <property type="evidence" value="ECO:0007669"/>
    <property type="project" value="InterPro"/>
</dbReference>
<feature type="repeat" description="Solcar" evidence="9">
    <location>
        <begin position="11"/>
        <end position="97"/>
    </location>
</feature>
<dbReference type="GO" id="GO:0005743">
    <property type="term" value="C:mitochondrial inner membrane"/>
    <property type="evidence" value="ECO:0007669"/>
    <property type="project" value="UniProtKB-SubCell"/>
</dbReference>
<dbReference type="InterPro" id="IPR023395">
    <property type="entry name" value="MCP_dom_sf"/>
</dbReference>
<comment type="subcellular location">
    <subcellularLocation>
        <location evidence="1">Mitochondrion inner membrane</location>
        <topology evidence="1">Multi-pass membrane protein</topology>
    </subcellularLocation>
</comment>
<name>A0A210QSY9_MIZYE</name>
<keyword evidence="7" id="KW-0496">Mitochondrion</keyword>
<evidence type="ECO:0000256" key="7">
    <source>
        <dbReference type="ARBA" id="ARBA00023128"/>
    </source>
</evidence>
<feature type="repeat" description="Solcar" evidence="9">
    <location>
        <begin position="106"/>
        <end position="194"/>
    </location>
</feature>
<dbReference type="Gene3D" id="1.50.40.10">
    <property type="entry name" value="Mitochondrial carrier domain"/>
    <property type="match status" value="1"/>
</dbReference>
<dbReference type="PRINTS" id="PR00926">
    <property type="entry name" value="MITOCARRIER"/>
</dbReference>